<dbReference type="PANTHER" id="PTHR43514:SF10">
    <property type="entry name" value="MOLYBDENUM IMPORT ATP-BINDING PROTEIN MODC 2"/>
    <property type="match status" value="1"/>
</dbReference>
<dbReference type="FunFam" id="3.40.50.300:FF:000634">
    <property type="entry name" value="Molybdenum import ATP-binding protein ModC"/>
    <property type="match status" value="1"/>
</dbReference>
<keyword evidence="7" id="KW-1278">Translocase</keyword>
<dbReference type="OrthoDB" id="9802264at2"/>
<dbReference type="Gene3D" id="3.40.50.300">
    <property type="entry name" value="P-loop containing nucleotide triphosphate hydrolases"/>
    <property type="match status" value="1"/>
</dbReference>
<dbReference type="GO" id="GO:0016020">
    <property type="term" value="C:membrane"/>
    <property type="evidence" value="ECO:0007669"/>
    <property type="project" value="InterPro"/>
</dbReference>
<accession>A0A0D0JWH0</accession>
<dbReference type="InterPro" id="IPR005116">
    <property type="entry name" value="Transp-assoc_OB_typ1"/>
</dbReference>
<feature type="domain" description="ABC transporter" evidence="10">
    <location>
        <begin position="1"/>
        <end position="237"/>
    </location>
</feature>
<name>A0A0D0JWH0_9PSED</name>
<keyword evidence="3 9" id="KW-0500">Molybdenum</keyword>
<comment type="caution">
    <text evidence="12">The sequence shown here is derived from an EMBL/GenBank/DDBJ whole genome shotgun (WGS) entry which is preliminary data.</text>
</comment>
<protein>
    <submittedName>
        <fullName evidence="12">Molybdenum ABC transporter ATP-binding protein</fullName>
    </submittedName>
</protein>
<dbReference type="InterPro" id="IPR017871">
    <property type="entry name" value="ABC_transporter-like_CS"/>
</dbReference>
<dbReference type="GO" id="GO:0016887">
    <property type="term" value="F:ATP hydrolysis activity"/>
    <property type="evidence" value="ECO:0007669"/>
    <property type="project" value="InterPro"/>
</dbReference>
<dbReference type="PROSITE" id="PS00211">
    <property type="entry name" value="ABC_TRANSPORTER_1"/>
    <property type="match status" value="1"/>
</dbReference>
<keyword evidence="8" id="KW-0472">Membrane</keyword>
<evidence type="ECO:0000256" key="9">
    <source>
        <dbReference type="PROSITE-ProRule" id="PRU01213"/>
    </source>
</evidence>
<keyword evidence="4" id="KW-0997">Cell inner membrane</keyword>
<dbReference type="EMBL" id="JXQW01000030">
    <property type="protein sequence ID" value="KIP99982.1"/>
    <property type="molecule type" value="Genomic_DNA"/>
</dbReference>
<reference evidence="12 13" key="1">
    <citation type="submission" date="2014-12" db="EMBL/GenBank/DDBJ databases">
        <title>16Stimator: statistical estimation of ribosomal gene copy numbers from draft genome assemblies.</title>
        <authorList>
            <person name="Perisin M.A."/>
            <person name="Vetter M."/>
            <person name="Gilbert J.A."/>
            <person name="Bergelson J."/>
        </authorList>
    </citation>
    <scope>NUCLEOTIDE SEQUENCE [LARGE SCALE GENOMIC DNA]</scope>
    <source>
        <strain evidence="12 13">MEJ086</strain>
    </source>
</reference>
<evidence type="ECO:0000313" key="12">
    <source>
        <dbReference type="EMBL" id="KIP99982.1"/>
    </source>
</evidence>
<dbReference type="InterPro" id="IPR008995">
    <property type="entry name" value="Mo/tungstate-bd_C_term_dom"/>
</dbReference>
<dbReference type="PROSITE" id="PS51866">
    <property type="entry name" value="MOP"/>
    <property type="match status" value="1"/>
</dbReference>
<keyword evidence="2" id="KW-1003">Cell membrane</keyword>
<organism evidence="12 13">
    <name type="scientific">Pseudomonas fulva</name>
    <dbReference type="NCBI Taxonomy" id="47880"/>
    <lineage>
        <taxon>Bacteria</taxon>
        <taxon>Pseudomonadati</taxon>
        <taxon>Pseudomonadota</taxon>
        <taxon>Gammaproteobacteria</taxon>
        <taxon>Pseudomonadales</taxon>
        <taxon>Pseudomonadaceae</taxon>
        <taxon>Pseudomonas</taxon>
    </lineage>
</organism>
<dbReference type="PANTHER" id="PTHR43514">
    <property type="entry name" value="ABC TRANSPORTER I FAMILY MEMBER 10"/>
    <property type="match status" value="1"/>
</dbReference>
<gene>
    <name evidence="12" type="ORF">RU08_12805</name>
</gene>
<dbReference type="Proteomes" id="UP000032068">
    <property type="component" value="Unassembled WGS sequence"/>
</dbReference>
<dbReference type="Pfam" id="PF00005">
    <property type="entry name" value="ABC_tran"/>
    <property type="match status" value="1"/>
</dbReference>
<dbReference type="SUPFAM" id="SSF50331">
    <property type="entry name" value="MOP-like"/>
    <property type="match status" value="1"/>
</dbReference>
<keyword evidence="1" id="KW-0813">Transport</keyword>
<evidence type="ECO:0000256" key="4">
    <source>
        <dbReference type="ARBA" id="ARBA00022519"/>
    </source>
</evidence>
<dbReference type="InterPro" id="IPR004606">
    <property type="entry name" value="Mop_domain"/>
</dbReference>
<evidence type="ECO:0000259" key="11">
    <source>
        <dbReference type="PROSITE" id="PS51866"/>
    </source>
</evidence>
<evidence type="ECO:0000256" key="6">
    <source>
        <dbReference type="ARBA" id="ARBA00022840"/>
    </source>
</evidence>
<dbReference type="InterPro" id="IPR027417">
    <property type="entry name" value="P-loop_NTPase"/>
</dbReference>
<evidence type="ECO:0000313" key="13">
    <source>
        <dbReference type="Proteomes" id="UP000032068"/>
    </source>
</evidence>
<evidence type="ECO:0000256" key="3">
    <source>
        <dbReference type="ARBA" id="ARBA00022505"/>
    </source>
</evidence>
<dbReference type="GO" id="GO:0140359">
    <property type="term" value="F:ABC-type transporter activity"/>
    <property type="evidence" value="ECO:0007669"/>
    <property type="project" value="InterPro"/>
</dbReference>
<dbReference type="PROSITE" id="PS50893">
    <property type="entry name" value="ABC_TRANSPORTER_2"/>
    <property type="match status" value="1"/>
</dbReference>
<dbReference type="SUPFAM" id="SSF52540">
    <property type="entry name" value="P-loop containing nucleoside triphosphate hydrolases"/>
    <property type="match status" value="1"/>
</dbReference>
<dbReference type="Gene3D" id="2.40.50.100">
    <property type="match status" value="1"/>
</dbReference>
<keyword evidence="5" id="KW-0547">Nucleotide-binding</keyword>
<dbReference type="NCBIfam" id="TIGR02142">
    <property type="entry name" value="modC_ABC"/>
    <property type="match status" value="1"/>
</dbReference>
<evidence type="ECO:0000256" key="1">
    <source>
        <dbReference type="ARBA" id="ARBA00022448"/>
    </source>
</evidence>
<evidence type="ECO:0000256" key="2">
    <source>
        <dbReference type="ARBA" id="ARBA00022475"/>
    </source>
</evidence>
<dbReference type="Pfam" id="PF03459">
    <property type="entry name" value="TOBE"/>
    <property type="match status" value="1"/>
</dbReference>
<evidence type="ECO:0000256" key="8">
    <source>
        <dbReference type="ARBA" id="ARBA00023136"/>
    </source>
</evidence>
<dbReference type="GO" id="GO:0005524">
    <property type="term" value="F:ATP binding"/>
    <property type="evidence" value="ECO:0007669"/>
    <property type="project" value="UniProtKB-KW"/>
</dbReference>
<proteinExistence type="predicted"/>
<evidence type="ECO:0000259" key="10">
    <source>
        <dbReference type="PROSITE" id="PS50893"/>
    </source>
</evidence>
<dbReference type="InterPro" id="IPR050334">
    <property type="entry name" value="Molybdenum_import_ModC"/>
</dbReference>
<dbReference type="AlphaFoldDB" id="A0A0D0JWH0"/>
<feature type="domain" description="Mop" evidence="11">
    <location>
        <begin position="298"/>
        <end position="364"/>
    </location>
</feature>
<keyword evidence="6 12" id="KW-0067">ATP-binding</keyword>
<dbReference type="RefSeq" id="WP_042554218.1">
    <property type="nucleotide sequence ID" value="NZ_JXQW01000030.1"/>
</dbReference>
<dbReference type="InterPro" id="IPR011868">
    <property type="entry name" value="ModC_ABC_ATP-bd"/>
</dbReference>
<evidence type="ECO:0000256" key="7">
    <source>
        <dbReference type="ARBA" id="ARBA00022967"/>
    </source>
</evidence>
<evidence type="ECO:0000256" key="5">
    <source>
        <dbReference type="ARBA" id="ARBA00022741"/>
    </source>
</evidence>
<dbReference type="InterPro" id="IPR003593">
    <property type="entry name" value="AAA+_ATPase"/>
</dbReference>
<dbReference type="InterPro" id="IPR003439">
    <property type="entry name" value="ABC_transporter-like_ATP-bd"/>
</dbReference>
<dbReference type="SMART" id="SM00382">
    <property type="entry name" value="AAA"/>
    <property type="match status" value="1"/>
</dbReference>
<dbReference type="GO" id="GO:0015098">
    <property type="term" value="F:molybdate ion transmembrane transporter activity"/>
    <property type="evidence" value="ECO:0007669"/>
    <property type="project" value="InterPro"/>
</dbReference>
<sequence>MSDSRIHARFNLTHPGFTLDVDLQLPGRGVSALFGHSGSGKTTLLRCVAGLERPGSGYLQINGETWQDSASGVWLPAHQRPVGYVFQDANLFPHLSVLRNLEFGFKRIAKAERRVPLEQAVELLGIEHLLERLPDRLSGGERQRVGMARALLTSPRLLLMDEPLAALDLKRKGEVLPYLERLHDELDIPILYVSHAPDEVARLADHLVVLDEGRVTASGPLKETLIRSDLPFIFEDDAEAVIEGQVERHDAHYDLLDIRLPGSTAFLRLAHAPLPAGRQVRIKIKARDVSLSLEQARDSSVLNLLPATVERWFELPNPAHRLVELQLGEQRIIARITRYSFDQLDIRAGQPLWAQVKSVSLLAS</sequence>